<evidence type="ECO:0000313" key="4">
    <source>
        <dbReference type="Proteomes" id="UP001215151"/>
    </source>
</evidence>
<proteinExistence type="predicted"/>
<feature type="region of interest" description="Disordered" evidence="2">
    <location>
        <begin position="512"/>
        <end position="537"/>
    </location>
</feature>
<feature type="compositionally biased region" description="Polar residues" evidence="2">
    <location>
        <begin position="205"/>
        <end position="215"/>
    </location>
</feature>
<gene>
    <name evidence="3" type="ORF">ONZ51_g5157</name>
</gene>
<reference evidence="3" key="1">
    <citation type="submission" date="2022-11" db="EMBL/GenBank/DDBJ databases">
        <title>Genome Sequence of Cubamyces cubensis.</title>
        <authorList>
            <person name="Buettner E."/>
        </authorList>
    </citation>
    <scope>NUCLEOTIDE SEQUENCE</scope>
    <source>
        <strain evidence="3">MPL-01</strain>
    </source>
</reference>
<feature type="region of interest" description="Disordered" evidence="2">
    <location>
        <begin position="185"/>
        <end position="215"/>
    </location>
</feature>
<keyword evidence="1" id="KW-0175">Coiled coil</keyword>
<name>A0AAD7TUH1_9APHY</name>
<feature type="region of interest" description="Disordered" evidence="2">
    <location>
        <begin position="310"/>
        <end position="484"/>
    </location>
</feature>
<evidence type="ECO:0000256" key="1">
    <source>
        <dbReference type="SAM" id="Coils"/>
    </source>
</evidence>
<accession>A0AAD7TUH1</accession>
<feature type="compositionally biased region" description="Basic residues" evidence="2">
    <location>
        <begin position="379"/>
        <end position="389"/>
    </location>
</feature>
<feature type="region of interest" description="Disordered" evidence="2">
    <location>
        <begin position="554"/>
        <end position="632"/>
    </location>
</feature>
<feature type="compositionally biased region" description="Low complexity" evidence="2">
    <location>
        <begin position="56"/>
        <end position="79"/>
    </location>
</feature>
<feature type="compositionally biased region" description="Polar residues" evidence="2">
    <location>
        <begin position="323"/>
        <end position="344"/>
    </location>
</feature>
<feature type="region of interest" description="Disordered" evidence="2">
    <location>
        <begin position="42"/>
        <end position="156"/>
    </location>
</feature>
<dbReference type="AlphaFoldDB" id="A0AAD7TUH1"/>
<feature type="compositionally biased region" description="Low complexity" evidence="2">
    <location>
        <begin position="567"/>
        <end position="597"/>
    </location>
</feature>
<dbReference type="Proteomes" id="UP001215151">
    <property type="component" value="Unassembled WGS sequence"/>
</dbReference>
<protein>
    <submittedName>
        <fullName evidence="3">Uncharacterized protein</fullName>
    </submittedName>
</protein>
<sequence>MPPPLDRETLKNMKRSDLQRVCKEYGIKANLKTEALIDLLIDTTQARPRPTPPTQPQRAPSGRVTSRSSIRLRGTSSSSVIIHDTDEEDNAPQGDPRRSIAPQSSESEAQPPPPPPRTRRAKETQYRLGMGRPTVVGGSGARSATRTVSRAVRGGSRRLRASRNIRPIEAPIQEEDEPLPVVPEMPEAGPSGTTHDPVSPPTPPENTNGYMGTPSSGPLDIPPWFRDYLSSRLEPLQSRLVAMHNELDRRSSREADLQSQISSLQAEIQLLRSSRSDEASLLAQLQSQFDQMKVAMNKLIADMRKQSMKSLGKARATDEDDSQTTVATSETSHGATSSFPQAPQSLLGKRPRDPNDSDSADQVGPEPIGVPTSDNPPKRAVRPTKKKLKLSGADPDTASGPSSDARSNSQPQGDDSAAPSVPRPPPATFTIFRGPEEPPESYIDPPPPTAHLADFFPVHPDAGGQTSGTMMNVGGAIPRPAGSDENAPNLAFNFSFNHSIFHPLSSTAFEASQPALSYPEPPASPSPNNVPSGGFIERAGGRIERNDVYHPLGRRHAQSQAQAEGLSQSRPQSAASRPASWAETSSSQAQPSATSSANGFTALVGSTTSLPSVPEVPQEEIPDISMGSESTYPTLSRRIASSSEIGVTLGMSATLPLPPETPAPPMKRTMYGTELDSDTRFGDFGVEGVATGFWAGLVPRF</sequence>
<feature type="compositionally biased region" description="Polar residues" evidence="2">
    <location>
        <begin position="399"/>
        <end position="413"/>
    </location>
</feature>
<organism evidence="3 4">
    <name type="scientific">Trametes cubensis</name>
    <dbReference type="NCBI Taxonomy" id="1111947"/>
    <lineage>
        <taxon>Eukaryota</taxon>
        <taxon>Fungi</taxon>
        <taxon>Dikarya</taxon>
        <taxon>Basidiomycota</taxon>
        <taxon>Agaricomycotina</taxon>
        <taxon>Agaricomycetes</taxon>
        <taxon>Polyporales</taxon>
        <taxon>Polyporaceae</taxon>
        <taxon>Trametes</taxon>
    </lineage>
</organism>
<comment type="caution">
    <text evidence="3">The sequence shown here is derived from an EMBL/GenBank/DDBJ whole genome shotgun (WGS) entry which is preliminary data.</text>
</comment>
<evidence type="ECO:0000313" key="3">
    <source>
        <dbReference type="EMBL" id="KAJ8482745.1"/>
    </source>
</evidence>
<keyword evidence="4" id="KW-1185">Reference proteome</keyword>
<dbReference type="EMBL" id="JAPEVG010000107">
    <property type="protein sequence ID" value="KAJ8482745.1"/>
    <property type="molecule type" value="Genomic_DNA"/>
</dbReference>
<feature type="coiled-coil region" evidence="1">
    <location>
        <begin position="254"/>
        <end position="302"/>
    </location>
</feature>
<evidence type="ECO:0000256" key="2">
    <source>
        <dbReference type="SAM" id="MobiDB-lite"/>
    </source>
</evidence>